<keyword evidence="2" id="KW-1185">Reference proteome</keyword>
<dbReference type="AlphaFoldDB" id="U7UKP0"/>
<evidence type="ECO:0000313" key="2">
    <source>
        <dbReference type="Proteomes" id="UP000017090"/>
    </source>
</evidence>
<comment type="caution">
    <text evidence="1">The sequence shown here is derived from an EMBL/GenBank/DDBJ whole genome shotgun (WGS) entry which is preliminary data.</text>
</comment>
<evidence type="ECO:0000313" key="1">
    <source>
        <dbReference type="EMBL" id="ERT59992.1"/>
    </source>
</evidence>
<organism evidence="1 2">
    <name type="scientific">Megasphaera vaginalis</name>
    <name type="common">ex Srinivasan et al. 2021</name>
    <dbReference type="NCBI Taxonomy" id="1111454"/>
    <lineage>
        <taxon>Bacteria</taxon>
        <taxon>Bacillati</taxon>
        <taxon>Bacillota</taxon>
        <taxon>Negativicutes</taxon>
        <taxon>Veillonellales</taxon>
        <taxon>Veillonellaceae</taxon>
        <taxon>Megasphaera</taxon>
    </lineage>
</organism>
<dbReference type="PATRIC" id="fig|1111454.3.peg.1081"/>
<gene>
    <name evidence="1" type="ORF">HMPREF1250_0887</name>
</gene>
<proteinExistence type="predicted"/>
<sequence>MQPGQEKQVVNKPVSVVFAARQFSDVRLSFFAKKDNDSQRVVYY</sequence>
<dbReference type="Proteomes" id="UP000017090">
    <property type="component" value="Unassembled WGS sequence"/>
</dbReference>
<name>U7UKP0_9FIRM</name>
<protein>
    <submittedName>
        <fullName evidence="1">Uncharacterized protein</fullName>
    </submittedName>
</protein>
<dbReference type="EMBL" id="AWXA01000028">
    <property type="protein sequence ID" value="ERT59992.1"/>
    <property type="molecule type" value="Genomic_DNA"/>
</dbReference>
<dbReference type="STRING" id="1111454.HMPREF1250_0887"/>
<reference evidence="1 2" key="1">
    <citation type="submission" date="2013-09" db="EMBL/GenBank/DDBJ databases">
        <authorList>
            <person name="Durkin A.S."/>
            <person name="Haft D.R."/>
            <person name="McCorrison J."/>
            <person name="Torralba M."/>
            <person name="Gillis M."/>
            <person name="Haft D.H."/>
            <person name="Methe B."/>
            <person name="Sutton G."/>
            <person name="Nelson K.E."/>
        </authorList>
    </citation>
    <scope>NUCLEOTIDE SEQUENCE [LARGE SCALE GENOMIC DNA]</scope>
    <source>
        <strain evidence="1 2">BV3C16-1</strain>
    </source>
</reference>
<accession>U7UKP0</accession>